<name>A0ABR1JMN6_9AGAR</name>
<organism evidence="2 3">
    <name type="scientific">Marasmiellus scandens</name>
    <dbReference type="NCBI Taxonomy" id="2682957"/>
    <lineage>
        <taxon>Eukaryota</taxon>
        <taxon>Fungi</taxon>
        <taxon>Dikarya</taxon>
        <taxon>Basidiomycota</taxon>
        <taxon>Agaricomycotina</taxon>
        <taxon>Agaricomycetes</taxon>
        <taxon>Agaricomycetidae</taxon>
        <taxon>Agaricales</taxon>
        <taxon>Marasmiineae</taxon>
        <taxon>Omphalotaceae</taxon>
        <taxon>Marasmiellus</taxon>
    </lineage>
</organism>
<evidence type="ECO:0000313" key="2">
    <source>
        <dbReference type="EMBL" id="KAK7462188.1"/>
    </source>
</evidence>
<keyword evidence="3" id="KW-1185">Reference proteome</keyword>
<sequence>MRLSADWKLDEKLKEEKLKSNQQNSSGDGSPHTTVKVAWLAHFAAMGSVRGATDVLRPPPRKGSALGRLHWEDNPKPEDKDDQPSVSRGTSLVVETAEVNNKKAALADVEMSMSAPFADEATTKMKMPSKISGHPSSN</sequence>
<gene>
    <name evidence="2" type="ORF">VKT23_007793</name>
</gene>
<feature type="region of interest" description="Disordered" evidence="1">
    <location>
        <begin position="51"/>
        <end position="94"/>
    </location>
</feature>
<comment type="caution">
    <text evidence="2">The sequence shown here is derived from an EMBL/GenBank/DDBJ whole genome shotgun (WGS) entry which is preliminary data.</text>
</comment>
<accession>A0ABR1JMN6</accession>
<evidence type="ECO:0000256" key="1">
    <source>
        <dbReference type="SAM" id="MobiDB-lite"/>
    </source>
</evidence>
<protein>
    <submittedName>
        <fullName evidence="2">Uncharacterized protein</fullName>
    </submittedName>
</protein>
<feature type="compositionally biased region" description="Basic and acidic residues" evidence="1">
    <location>
        <begin position="69"/>
        <end position="83"/>
    </location>
</feature>
<proteinExistence type="predicted"/>
<dbReference type="Proteomes" id="UP001498398">
    <property type="component" value="Unassembled WGS sequence"/>
</dbReference>
<dbReference type="EMBL" id="JBANRG010000011">
    <property type="protein sequence ID" value="KAK7462188.1"/>
    <property type="molecule type" value="Genomic_DNA"/>
</dbReference>
<reference evidence="2 3" key="1">
    <citation type="submission" date="2024-01" db="EMBL/GenBank/DDBJ databases">
        <title>A draft genome for the cacao thread blight pathogen Marasmiellus scandens.</title>
        <authorList>
            <person name="Baruah I.K."/>
            <person name="Leung J."/>
            <person name="Bukari Y."/>
            <person name="Amoako-Attah I."/>
            <person name="Meinhardt L.W."/>
            <person name="Bailey B.A."/>
            <person name="Cohen S.P."/>
        </authorList>
    </citation>
    <scope>NUCLEOTIDE SEQUENCE [LARGE SCALE GENOMIC DNA]</scope>
    <source>
        <strain evidence="2 3">GH-19</strain>
    </source>
</reference>
<evidence type="ECO:0000313" key="3">
    <source>
        <dbReference type="Proteomes" id="UP001498398"/>
    </source>
</evidence>